<dbReference type="AlphaFoldDB" id="A0A382WL66"/>
<name>A0A382WL66_9ZZZZ</name>
<organism evidence="1">
    <name type="scientific">marine metagenome</name>
    <dbReference type="NCBI Taxonomy" id="408172"/>
    <lineage>
        <taxon>unclassified sequences</taxon>
        <taxon>metagenomes</taxon>
        <taxon>ecological metagenomes</taxon>
    </lineage>
</organism>
<reference evidence="1" key="1">
    <citation type="submission" date="2018-05" db="EMBL/GenBank/DDBJ databases">
        <authorList>
            <person name="Lanie J.A."/>
            <person name="Ng W.-L."/>
            <person name="Kazmierczak K.M."/>
            <person name="Andrzejewski T.M."/>
            <person name="Davidsen T.M."/>
            <person name="Wayne K.J."/>
            <person name="Tettelin H."/>
            <person name="Glass J.I."/>
            <person name="Rusch D."/>
            <person name="Podicherti R."/>
            <person name="Tsui H.-C.T."/>
            <person name="Winkler M.E."/>
        </authorList>
    </citation>
    <scope>NUCLEOTIDE SEQUENCE</scope>
</reference>
<accession>A0A382WL66</accession>
<protein>
    <submittedName>
        <fullName evidence="1">Uncharacterized protein</fullName>
    </submittedName>
</protein>
<dbReference type="EMBL" id="UINC01160829">
    <property type="protein sequence ID" value="SVD59686.1"/>
    <property type="molecule type" value="Genomic_DNA"/>
</dbReference>
<gene>
    <name evidence="1" type="ORF">METZ01_LOCUS412540</name>
</gene>
<sequence>MSTQTSIVYGMYSGLALLMDVRAGASPNDVGQSLFSDERETA</sequence>
<evidence type="ECO:0000313" key="1">
    <source>
        <dbReference type="EMBL" id="SVD59686.1"/>
    </source>
</evidence>
<proteinExistence type="predicted"/>